<evidence type="ECO:0000259" key="5">
    <source>
        <dbReference type="Pfam" id="PF25151"/>
    </source>
</evidence>
<keyword evidence="2" id="KW-0819">tRNA processing</keyword>
<evidence type="ECO:0008006" key="8">
    <source>
        <dbReference type="Google" id="ProtNLM"/>
    </source>
</evidence>
<evidence type="ECO:0000259" key="4">
    <source>
        <dbReference type="Pfam" id="PF25150"/>
    </source>
</evidence>
<organism evidence="6 7">
    <name type="scientific">Meristemomyces frigidus</name>
    <dbReference type="NCBI Taxonomy" id="1508187"/>
    <lineage>
        <taxon>Eukaryota</taxon>
        <taxon>Fungi</taxon>
        <taxon>Dikarya</taxon>
        <taxon>Ascomycota</taxon>
        <taxon>Pezizomycotina</taxon>
        <taxon>Dothideomycetes</taxon>
        <taxon>Dothideomycetidae</taxon>
        <taxon>Mycosphaerellales</taxon>
        <taxon>Teratosphaeriaceae</taxon>
        <taxon>Meristemomyces</taxon>
    </lineage>
</organism>
<dbReference type="Pfam" id="PF25151">
    <property type="entry name" value="TPR_Trm732_C"/>
    <property type="match status" value="1"/>
</dbReference>
<sequence>MEQDAGIPLKEAHLKTISRNIRTLFPEPPSSADVTKLNTTFDAILRTASTPNLAATHKVAAWNALCACVDRCAQHQDETYSSLTWEGHWWERAFDLYVSQAGYARPKSAKQLLDSLTTALQRLPDDGSAVKSVKERACRRLVTPLLDEHDGSGAKTSALALAYLLARNALSFELLLRMYAEIKKIETPVDGGELASLLGTLFGWMSNGDFSAAIGRLVSVILDQSDGQHRGDEKSDAPIWATALRRVAKSGYVEIDSYRTHLLPALFLRSFVDYKNFLHSVGVESVLSTGLIGASHAVESDNTNMNLLLASLQCGNDIGLLRIADTDGYNPSETMVALSIEQISELLQSSLNSARLAGFSMLTSSTAITRPVPPSALHAFKSILDHFLADTDTDFRSEVFSIMQRLIDRIRAVTATLARQASKAPPGVLQYHKDFLGWLMQCLQWQLTPTASYQRHISALKCLTILARSGLAESVPQSNWSKSALLGEIKWPFRLSVLNEDLRVLLLDLTIDPYDDVRQGAAALLAMYPDGDSGSARQISQALERAEATMLQTGRADQADGVAHLYTLLYKSNTASDGSIMSQVCHRLMQMLNTAKTDLGKAVSRYPIHGLLTSLRYMLEAGTSLDEPHASVVRCLEDVWAVVKPILCNDAPEGYLPEDMDEVAEVSTKNTLSYCWRSLKEGSLLTGAIIQRVQDPFSDMARQLYELCFTQLAELRHSGAFSTVAQTWTTCCLRSYNSDTGNGSELLQKWYDRVLQILQNNTTINTRRSAGLPSLLCGILIADKDGSIFRQAFVDLEIIARTAVKTEHAQEGSLSQVHALNCLRDVLKTGRLGEASEQYVPRALVLAADALQSEVWAVRNCGLMLFRAVIDRLLGTSGSYLDETSQSHKQLSAAQYPQLLDIVLDLLKKPAQDVSAVGPATNGNESVFPAMQLLQRLSVPDYKLDSTRMPILDLMGNRVWHIRDKAARTYAWLGAVKKTGPLILQLIGTPLREQDRLHGALLCAKYFVRRLKSEQAFGAQFGEWRMAVQRYKSWPVRGHDCVFVKAAFVDLLAELTARDMVPELGSHADLDAAAPGTDLAWTLHELIAYMPLDGQGAALRAALARLLACQTLQGLASAISTQDEMCVLLLDLAKRDADACVAFIAEVIRKLPTTSKTDVIAAEGILTRVCESVLGAPILDRSVQTVALQMLLYLRQRGIMLSFDIERLRHAMARKCVSIDIDIDQSFADLALEARAAFLEEEIKGERPLTANLVVELRNLAESCRQGITDLGFYSTRAAALALSELDKTWNILSRHDGGDHEDILQTVCMTVYDLLNDDDEDLRTIASEITTRILKHNANSLLAHNLPSISARKLLAFMTKRWRNSQPFAIVAIRRAFGIVIDSQPNVAERLQRSTHTDMVLFVEEKQNLYIDDMRETKTWSRVVMGLSPSLIVEELLVHLGTFAHGGLRALIPLLQGSGGGPLSWTSKPDAFTLGLQFVYCAEVLLHLAETSNKITVQPSALHHQLMTLSAHEGCHCLWRREIDRIVSHAAAAKLSAVHALIARTTAQAHITAGGMSQ</sequence>
<accession>A0AAN7TWW2</accession>
<dbReference type="PANTHER" id="PTHR14387">
    <property type="entry name" value="THADA/DEATH RECEPTOR INTERACTING PROTEIN"/>
    <property type="match status" value="1"/>
</dbReference>
<gene>
    <name evidence="6" type="ORF">LTR62_002788</name>
</gene>
<dbReference type="InterPro" id="IPR019442">
    <property type="entry name" value="THADA/TRM732_DUF2428"/>
</dbReference>
<dbReference type="SUPFAM" id="SSF48371">
    <property type="entry name" value="ARM repeat"/>
    <property type="match status" value="2"/>
</dbReference>
<evidence type="ECO:0000313" key="6">
    <source>
        <dbReference type="EMBL" id="KAK5118275.1"/>
    </source>
</evidence>
<name>A0AAN7TWW2_9PEZI</name>
<evidence type="ECO:0000256" key="1">
    <source>
        <dbReference type="ARBA" id="ARBA00010409"/>
    </source>
</evidence>
<dbReference type="PANTHER" id="PTHR14387:SF0">
    <property type="entry name" value="DUF2428 DOMAIN-CONTAINING PROTEIN"/>
    <property type="match status" value="1"/>
</dbReference>
<dbReference type="InterPro" id="IPR016024">
    <property type="entry name" value="ARM-type_fold"/>
</dbReference>
<dbReference type="EMBL" id="JAVRRL010000002">
    <property type="protein sequence ID" value="KAK5118275.1"/>
    <property type="molecule type" value="Genomic_DNA"/>
</dbReference>
<comment type="caution">
    <text evidence="6">The sequence shown here is derived from an EMBL/GenBank/DDBJ whole genome shotgun (WGS) entry which is preliminary data.</text>
</comment>
<dbReference type="Proteomes" id="UP001310890">
    <property type="component" value="Unassembled WGS sequence"/>
</dbReference>
<evidence type="ECO:0000313" key="7">
    <source>
        <dbReference type="Proteomes" id="UP001310890"/>
    </source>
</evidence>
<evidence type="ECO:0000259" key="3">
    <source>
        <dbReference type="Pfam" id="PF10350"/>
    </source>
</evidence>
<protein>
    <recommendedName>
        <fullName evidence="8">DUF2428 domain-containing protein</fullName>
    </recommendedName>
</protein>
<dbReference type="GO" id="GO:0005829">
    <property type="term" value="C:cytosol"/>
    <property type="evidence" value="ECO:0007669"/>
    <property type="project" value="TreeGrafter"/>
</dbReference>
<dbReference type="Pfam" id="PF25150">
    <property type="entry name" value="TPR_Trm732"/>
    <property type="match status" value="1"/>
</dbReference>
<dbReference type="InterPro" id="IPR056842">
    <property type="entry name" value="THADA-like_TPR_C"/>
</dbReference>
<evidence type="ECO:0000256" key="2">
    <source>
        <dbReference type="ARBA" id="ARBA00022694"/>
    </source>
</evidence>
<feature type="domain" description="DUF2428" evidence="3">
    <location>
        <begin position="629"/>
        <end position="857"/>
    </location>
</feature>
<feature type="domain" description="tRNA (32-2'-O)-methyltransferase regulator THADA-like C-terminal TPR repeats region" evidence="5">
    <location>
        <begin position="859"/>
        <end position="1006"/>
    </location>
</feature>
<dbReference type="Pfam" id="PF10350">
    <property type="entry name" value="DUF2428"/>
    <property type="match status" value="1"/>
</dbReference>
<dbReference type="InterPro" id="IPR056843">
    <property type="entry name" value="THADA-like_TPR"/>
</dbReference>
<dbReference type="GO" id="GO:0030488">
    <property type="term" value="P:tRNA methylation"/>
    <property type="evidence" value="ECO:0007669"/>
    <property type="project" value="TreeGrafter"/>
</dbReference>
<dbReference type="InterPro" id="IPR051954">
    <property type="entry name" value="tRNA_methyltransferase_THADA"/>
</dbReference>
<reference evidence="6" key="1">
    <citation type="submission" date="2023-08" db="EMBL/GenBank/DDBJ databases">
        <title>Black Yeasts Isolated from many extreme environments.</title>
        <authorList>
            <person name="Coleine C."/>
            <person name="Stajich J.E."/>
            <person name="Selbmann L."/>
        </authorList>
    </citation>
    <scope>NUCLEOTIDE SEQUENCE</scope>
    <source>
        <strain evidence="6">CCFEE 5401</strain>
    </source>
</reference>
<dbReference type="Pfam" id="PF26523">
    <property type="entry name" value="Trm732_C"/>
    <property type="match status" value="1"/>
</dbReference>
<comment type="similarity">
    <text evidence="1">Belongs to the THADA family.</text>
</comment>
<feature type="domain" description="tRNA (32-2'-O)-methyltransferase regulator THADA-like TPR repeats region" evidence="4">
    <location>
        <begin position="259"/>
        <end position="519"/>
    </location>
</feature>
<proteinExistence type="inferred from homology"/>